<name>A0A1B2JID6_PICPA</name>
<dbReference type="PANTHER" id="PTHR12398">
    <property type="entry name" value="PROTEIN PHOSPHATASE INHIBITOR"/>
    <property type="match status" value="1"/>
</dbReference>
<feature type="compositionally biased region" description="Basic and acidic residues" evidence="2">
    <location>
        <begin position="87"/>
        <end position="99"/>
    </location>
</feature>
<dbReference type="EMBL" id="CP014587">
    <property type="protein sequence ID" value="ANZ77625.1"/>
    <property type="molecule type" value="Genomic_DNA"/>
</dbReference>
<feature type="region of interest" description="Disordered" evidence="2">
    <location>
        <begin position="87"/>
        <end position="200"/>
    </location>
</feature>
<feature type="compositionally biased region" description="Acidic residues" evidence="2">
    <location>
        <begin position="137"/>
        <end position="153"/>
    </location>
</feature>
<dbReference type="Pfam" id="PF04979">
    <property type="entry name" value="IPP-2"/>
    <property type="match status" value="1"/>
</dbReference>
<organism evidence="3 4">
    <name type="scientific">Komagataella pastoris</name>
    <name type="common">Yeast</name>
    <name type="synonym">Pichia pastoris</name>
    <dbReference type="NCBI Taxonomy" id="4922"/>
    <lineage>
        <taxon>Eukaryota</taxon>
        <taxon>Fungi</taxon>
        <taxon>Dikarya</taxon>
        <taxon>Ascomycota</taxon>
        <taxon>Saccharomycotina</taxon>
        <taxon>Pichiomycetes</taxon>
        <taxon>Pichiales</taxon>
        <taxon>Pichiaceae</taxon>
        <taxon>Komagataella</taxon>
    </lineage>
</organism>
<accession>A0A1B2JID6</accession>
<dbReference type="GO" id="GO:0004864">
    <property type="term" value="F:protein phosphatase inhibitor activity"/>
    <property type="evidence" value="ECO:0007669"/>
    <property type="project" value="InterPro"/>
</dbReference>
<evidence type="ECO:0000256" key="1">
    <source>
        <dbReference type="SAM" id="Coils"/>
    </source>
</evidence>
<dbReference type="GO" id="GO:0009966">
    <property type="term" value="P:regulation of signal transduction"/>
    <property type="evidence" value="ECO:0007669"/>
    <property type="project" value="InterPro"/>
</dbReference>
<protein>
    <submittedName>
        <fullName evidence="3">BA75_04972T0</fullName>
    </submittedName>
</protein>
<feature type="compositionally biased region" description="Acidic residues" evidence="2">
    <location>
        <begin position="189"/>
        <end position="200"/>
    </location>
</feature>
<feature type="compositionally biased region" description="Acidic residues" evidence="2">
    <location>
        <begin position="112"/>
        <end position="123"/>
    </location>
</feature>
<dbReference type="AlphaFoldDB" id="A0A1B2JID6"/>
<evidence type="ECO:0000256" key="2">
    <source>
        <dbReference type="SAM" id="MobiDB-lite"/>
    </source>
</evidence>
<keyword evidence="4" id="KW-1185">Reference proteome</keyword>
<proteinExistence type="predicted"/>
<dbReference type="InterPro" id="IPR007062">
    <property type="entry name" value="PPI-2"/>
</dbReference>
<evidence type="ECO:0000313" key="3">
    <source>
        <dbReference type="EMBL" id="ANZ77625.1"/>
    </source>
</evidence>
<gene>
    <name evidence="3" type="primary">GLC8</name>
    <name evidence="3" type="ORF">ATY40_BA7504972</name>
</gene>
<feature type="region of interest" description="Disordered" evidence="2">
    <location>
        <begin position="1"/>
        <end position="23"/>
    </location>
</feature>
<dbReference type="OrthoDB" id="551302at2759"/>
<feature type="compositionally biased region" description="Basic and acidic residues" evidence="2">
    <location>
        <begin position="154"/>
        <end position="172"/>
    </location>
</feature>
<reference evidence="3 4" key="1">
    <citation type="submission" date="2016-02" db="EMBL/GenBank/DDBJ databases">
        <title>Comparative genomic and transcriptomic foundation for Pichia pastoris.</title>
        <authorList>
            <person name="Love K.R."/>
            <person name="Shah K.A."/>
            <person name="Whittaker C.A."/>
            <person name="Wu J."/>
            <person name="Bartlett M.C."/>
            <person name="Ma D."/>
            <person name="Leeson R.L."/>
            <person name="Priest M."/>
            <person name="Young S.K."/>
            <person name="Love J.C."/>
        </authorList>
    </citation>
    <scope>NUCLEOTIDE SEQUENCE [LARGE SCALE GENOMIC DNA]</scope>
    <source>
        <strain evidence="3 4">ATCC 28485</strain>
    </source>
</reference>
<dbReference type="PANTHER" id="PTHR12398:SF20">
    <property type="entry name" value="PROTEIN PHOSPHATASE 1 REGULATORY INHIBITOR SUBUNIT 2"/>
    <property type="match status" value="1"/>
</dbReference>
<keyword evidence="1" id="KW-0175">Coiled coil</keyword>
<evidence type="ECO:0000313" key="4">
    <source>
        <dbReference type="Proteomes" id="UP000094565"/>
    </source>
</evidence>
<dbReference type="Proteomes" id="UP000094565">
    <property type="component" value="Chromosome 4"/>
</dbReference>
<sequence length="200" mass="23094">MTNKPRGILRNAPQDSNYDENAKIDEQFDRKKVLENTNINAKLFKDAADAAQTKGDKIRQKLKEKKQQLEEEHLKWNEANLYMNEQEKSATMKIDEPKTPYEGGVDPTGEYYQEDEDDLDDFALGEPEYNVPAPEQEPFEPSESSSEDSEPENDAPKETAQQKHKRFEEMRKQHYHLKGSVLGKPLSVSDEEDEENDDSK</sequence>
<feature type="coiled-coil region" evidence="1">
    <location>
        <begin position="48"/>
        <end position="79"/>
    </location>
</feature>